<dbReference type="InterPro" id="IPR059217">
    <property type="entry name" value="LA3751_2-like"/>
</dbReference>
<evidence type="ECO:0000313" key="2">
    <source>
        <dbReference type="EMBL" id="PJZ53768.1"/>
    </source>
</evidence>
<feature type="transmembrane region" description="Helical" evidence="1">
    <location>
        <begin position="368"/>
        <end position="388"/>
    </location>
</feature>
<feature type="transmembrane region" description="Helical" evidence="1">
    <location>
        <begin position="287"/>
        <end position="305"/>
    </location>
</feature>
<feature type="transmembrane region" description="Helical" evidence="1">
    <location>
        <begin position="223"/>
        <end position="244"/>
    </location>
</feature>
<evidence type="ECO:0000313" key="3">
    <source>
        <dbReference type="EMBL" id="PJZ61232.1"/>
    </source>
</evidence>
<feature type="transmembrane region" description="Helical" evidence="1">
    <location>
        <begin position="106"/>
        <end position="124"/>
    </location>
</feature>
<evidence type="ECO:0000256" key="1">
    <source>
        <dbReference type="SAM" id="Phobius"/>
    </source>
</evidence>
<keyword evidence="4" id="KW-1185">Reference proteome</keyword>
<feature type="transmembrane region" description="Helical" evidence="1">
    <location>
        <begin position="80"/>
        <end position="99"/>
    </location>
</feature>
<organism evidence="2 5">
    <name type="scientific">Leptospira adleri</name>
    <dbReference type="NCBI Taxonomy" id="2023186"/>
    <lineage>
        <taxon>Bacteria</taxon>
        <taxon>Pseudomonadati</taxon>
        <taxon>Spirochaetota</taxon>
        <taxon>Spirochaetia</taxon>
        <taxon>Leptospirales</taxon>
        <taxon>Leptospiraceae</taxon>
        <taxon>Leptospira</taxon>
    </lineage>
</organism>
<gene>
    <name evidence="3" type="ORF">CH376_14500</name>
    <name evidence="2" type="ORF">CH380_08890</name>
</gene>
<dbReference type="Proteomes" id="UP000232149">
    <property type="component" value="Unassembled WGS sequence"/>
</dbReference>
<dbReference type="AlphaFoldDB" id="A0A2M9YQF1"/>
<dbReference type="EMBL" id="NPDV01000006">
    <property type="protein sequence ID" value="PJZ53768.1"/>
    <property type="molecule type" value="Genomic_DNA"/>
</dbReference>
<keyword evidence="1" id="KW-0812">Transmembrane</keyword>
<name>A0A2M9YQF1_9LEPT</name>
<accession>A0A2M9YQF1</accession>
<feature type="transmembrane region" description="Helical" evidence="1">
    <location>
        <begin position="154"/>
        <end position="171"/>
    </location>
</feature>
<dbReference type="Proteomes" id="UP000232188">
    <property type="component" value="Unassembled WGS sequence"/>
</dbReference>
<evidence type="ECO:0000313" key="4">
    <source>
        <dbReference type="Proteomes" id="UP000232149"/>
    </source>
</evidence>
<protein>
    <recommendedName>
        <fullName evidence="6">Glycosyltransferase RgtA/B/C/D-like domain-containing protein</fullName>
    </recommendedName>
</protein>
<dbReference type="EMBL" id="NPDU01000037">
    <property type="protein sequence ID" value="PJZ61232.1"/>
    <property type="molecule type" value="Genomic_DNA"/>
</dbReference>
<evidence type="ECO:0008006" key="6">
    <source>
        <dbReference type="Google" id="ProtNLM"/>
    </source>
</evidence>
<dbReference type="NCBIfam" id="NF047440">
    <property type="entry name" value="LA3751_2_3_fam"/>
    <property type="match status" value="1"/>
</dbReference>
<feature type="transmembrane region" description="Helical" evidence="1">
    <location>
        <begin position="317"/>
        <end position="337"/>
    </location>
</feature>
<comment type="caution">
    <text evidence="2">The sequence shown here is derived from an EMBL/GenBank/DDBJ whole genome shotgun (WGS) entry which is preliminary data.</text>
</comment>
<feature type="transmembrane region" description="Helical" evidence="1">
    <location>
        <begin position="343"/>
        <end position="361"/>
    </location>
</feature>
<sequence length="515" mass="59486">MLLEKFKSQWAICLLLLVVPLLHVWIGTGDFYIADSLLKAMQTESLIQNDFKSEELRYPARLIDQEHRNFFLSYHFVGDIQGKFIGAFPLAFSVLTSLIKKTGIGWNLFPFLLSLSLVLSFYILASKKLIAQKTVILGYGATILSALSLDFNEYTLYFLLNTFGFVWWMNFRESRNAKWIYLSVFAISLSIWLRLESSPFLVSLLIAEILTSKSKLKELSKEFNFFLIFLSLSPAIFFLVWNYFDYGHILGARFIFNFGKNEITILDRIQNFFSMTFVNYADGIPKFGLFFCSSFLLLPIVYYLFFKKERTEKENFLILLCGSYAVLIGASAPNDGITITGRYLMSVLLPLLVLWDGWIIPHSKIWKYLSVVLIVLSFLISGLTLKIFQQAANQERNFRQFYARNEAPLWVFTDPILCGQAGLEHLSRKILCLNAKTNVDSILKNINNESSISSLVLFEMSEKEMKAFEGKNSLDFFPSKKIDLKERLLEIFNKKEEPVLYKGIVATTFFRENKR</sequence>
<reference evidence="4 5" key="1">
    <citation type="submission" date="2017-07" db="EMBL/GenBank/DDBJ databases">
        <title>Leptospira spp. isolated from tropical soils.</title>
        <authorList>
            <person name="Thibeaux R."/>
            <person name="Iraola G."/>
            <person name="Ferres I."/>
            <person name="Bierque E."/>
            <person name="Girault D."/>
            <person name="Soupe-Gilbert M.-E."/>
            <person name="Picardeau M."/>
            <person name="Goarant C."/>
        </authorList>
    </citation>
    <scope>NUCLEOTIDE SEQUENCE [LARGE SCALE GENOMIC DNA]</scope>
    <source>
        <strain evidence="2 5">FH2-B-C1</strain>
        <strain evidence="3 4">FH2-B-D1</strain>
    </source>
</reference>
<dbReference type="RefSeq" id="WP_100785460.1">
    <property type="nucleotide sequence ID" value="NZ_NPDU01000037.1"/>
</dbReference>
<proteinExistence type="predicted"/>
<keyword evidence="1" id="KW-0472">Membrane</keyword>
<keyword evidence="1" id="KW-1133">Transmembrane helix</keyword>
<feature type="transmembrane region" description="Helical" evidence="1">
    <location>
        <begin position="12"/>
        <end position="34"/>
    </location>
</feature>
<evidence type="ECO:0000313" key="5">
    <source>
        <dbReference type="Proteomes" id="UP000232188"/>
    </source>
</evidence>